<dbReference type="SMART" id="SM00408">
    <property type="entry name" value="IGc2"/>
    <property type="match status" value="4"/>
</dbReference>
<feature type="domain" description="Ig-like" evidence="6">
    <location>
        <begin position="107"/>
        <end position="237"/>
    </location>
</feature>
<dbReference type="SMART" id="SM00409">
    <property type="entry name" value="IG"/>
    <property type="match status" value="5"/>
</dbReference>
<dbReference type="InterPro" id="IPR007110">
    <property type="entry name" value="Ig-like_dom"/>
</dbReference>
<dbReference type="PANTHER" id="PTHR11481">
    <property type="entry name" value="IMMUNOGLOBULIN FC RECEPTOR"/>
    <property type="match status" value="1"/>
</dbReference>
<keyword evidence="4" id="KW-0812">Transmembrane</keyword>
<dbReference type="GO" id="GO:0004888">
    <property type="term" value="F:transmembrane signaling receptor activity"/>
    <property type="evidence" value="ECO:0007669"/>
    <property type="project" value="TreeGrafter"/>
</dbReference>
<feature type="chain" id="PRO_5035905391" description="Ig-like domain-containing protein" evidence="5">
    <location>
        <begin position="22"/>
        <end position="569"/>
    </location>
</feature>
<dbReference type="InterPro" id="IPR013151">
    <property type="entry name" value="Immunoglobulin_dom"/>
</dbReference>
<evidence type="ECO:0000313" key="8">
    <source>
        <dbReference type="Proteomes" id="UP000606274"/>
    </source>
</evidence>
<dbReference type="InterPro" id="IPR050488">
    <property type="entry name" value="Ig_Fc_receptor"/>
</dbReference>
<keyword evidence="4" id="KW-1133">Transmembrane helix</keyword>
<sequence length="569" mass="63200">MKLSPLPVMLLSLIPVAHVQGSAKAVLSIKPDTLVFSGEHVTLSCDVQGGAGAQTTYSWYKNNTKLIKIGRDLLITGIGYSDNGSYTCRGNYSELSNAVVVIVSDKPKPTMRVNPQSSVYTGDTVTLSCELQHMTGWEFKWYKNKQYLQHLNTKHESTNILHVTDNNAGETVYECIGNRSNTLARTLYYTEHSDQVRIIFKERPSVLSVSPQNWLTEGDSVTLSCEVTNSSTDWTFSLYTVVPFRDGVTQINNTHNSIMYVELLSDSSRGSGGSYTLSPSALHHTGVYVCRGERGEPVRYTLYSNPQPVWISGESPPVSLIISPSRTQHFTRDSLSLSCEDQSNSTGWTVRRYTDSEGVLDCSQWGSVTGSTCNISFLSTSYTGVYWCESKSGENSNPVNITVHEGEVILESPVHPVTEGHPLTLHCLYRNTNPSNLQVDFYKDGSVVQNQTTGEMIIHKVSKSDEGFYHCKHPERGESPKSRISVRRSGSLSKGETVGVAVGLSLVFLVIVLLILMVLLWYYKINKDAGLNDVMYAEIQLKPMEQEKRTQEKSSACDTVYSELHLSMK</sequence>
<gene>
    <name evidence="7" type="ORF">HF521_020021</name>
</gene>
<evidence type="ECO:0000256" key="5">
    <source>
        <dbReference type="SAM" id="SignalP"/>
    </source>
</evidence>
<dbReference type="PANTHER" id="PTHR11481:SF64">
    <property type="entry name" value="FC RECEPTOR-LIKE PROTEIN 4"/>
    <property type="match status" value="1"/>
</dbReference>
<feature type="signal peptide" evidence="5">
    <location>
        <begin position="1"/>
        <end position="21"/>
    </location>
</feature>
<evidence type="ECO:0000313" key="7">
    <source>
        <dbReference type="EMBL" id="KAF7706767.1"/>
    </source>
</evidence>
<name>A0A8T0BMF2_SILME</name>
<dbReference type="EMBL" id="JABFDY010000006">
    <property type="protein sequence ID" value="KAF7706767.1"/>
    <property type="molecule type" value="Genomic_DNA"/>
</dbReference>
<dbReference type="Proteomes" id="UP000606274">
    <property type="component" value="Unassembled WGS sequence"/>
</dbReference>
<protein>
    <recommendedName>
        <fullName evidence="6">Ig-like domain-containing protein</fullName>
    </recommendedName>
</protein>
<dbReference type="Gene3D" id="2.60.40.10">
    <property type="entry name" value="Immunoglobulins"/>
    <property type="match status" value="5"/>
</dbReference>
<organism evidence="7 8">
    <name type="scientific">Silurus meridionalis</name>
    <name type="common">Southern catfish</name>
    <name type="synonym">Silurus soldatovi meridionalis</name>
    <dbReference type="NCBI Taxonomy" id="175797"/>
    <lineage>
        <taxon>Eukaryota</taxon>
        <taxon>Metazoa</taxon>
        <taxon>Chordata</taxon>
        <taxon>Craniata</taxon>
        <taxon>Vertebrata</taxon>
        <taxon>Euteleostomi</taxon>
        <taxon>Actinopterygii</taxon>
        <taxon>Neopterygii</taxon>
        <taxon>Teleostei</taxon>
        <taxon>Ostariophysi</taxon>
        <taxon>Siluriformes</taxon>
        <taxon>Siluridae</taxon>
        <taxon>Silurus</taxon>
    </lineage>
</organism>
<dbReference type="GO" id="GO:0009897">
    <property type="term" value="C:external side of plasma membrane"/>
    <property type="evidence" value="ECO:0007669"/>
    <property type="project" value="TreeGrafter"/>
</dbReference>
<keyword evidence="2" id="KW-1015">Disulfide bond</keyword>
<dbReference type="InterPro" id="IPR003599">
    <property type="entry name" value="Ig_sub"/>
</dbReference>
<evidence type="ECO:0000256" key="1">
    <source>
        <dbReference type="ARBA" id="ARBA00022729"/>
    </source>
</evidence>
<dbReference type="InterPro" id="IPR036179">
    <property type="entry name" value="Ig-like_dom_sf"/>
</dbReference>
<keyword evidence="1 5" id="KW-0732">Signal</keyword>
<feature type="domain" description="Ig-like" evidence="6">
    <location>
        <begin position="398"/>
        <end position="485"/>
    </location>
</feature>
<keyword evidence="4" id="KW-0472">Membrane</keyword>
<keyword evidence="3" id="KW-0393">Immunoglobulin domain</keyword>
<evidence type="ECO:0000256" key="2">
    <source>
        <dbReference type="ARBA" id="ARBA00023157"/>
    </source>
</evidence>
<evidence type="ECO:0000256" key="3">
    <source>
        <dbReference type="ARBA" id="ARBA00023319"/>
    </source>
</evidence>
<keyword evidence="8" id="KW-1185">Reference proteome</keyword>
<proteinExistence type="predicted"/>
<reference evidence="7" key="1">
    <citation type="submission" date="2020-08" db="EMBL/GenBank/DDBJ databases">
        <title>Chromosome-level assembly of Southern catfish (Silurus meridionalis) provides insights into visual adaptation to the nocturnal and benthic lifestyles.</title>
        <authorList>
            <person name="Zhang Y."/>
            <person name="Wang D."/>
            <person name="Peng Z."/>
        </authorList>
    </citation>
    <scope>NUCLEOTIDE SEQUENCE</scope>
    <source>
        <strain evidence="7">SWU-2019-XX</strain>
        <tissue evidence="7">Muscle</tissue>
    </source>
</reference>
<dbReference type="InterPro" id="IPR003598">
    <property type="entry name" value="Ig_sub2"/>
</dbReference>
<evidence type="ECO:0000256" key="4">
    <source>
        <dbReference type="SAM" id="Phobius"/>
    </source>
</evidence>
<comment type="caution">
    <text evidence="7">The sequence shown here is derived from an EMBL/GenBank/DDBJ whole genome shotgun (WGS) entry which is preliminary data.</text>
</comment>
<dbReference type="Pfam" id="PF00047">
    <property type="entry name" value="ig"/>
    <property type="match status" value="1"/>
</dbReference>
<feature type="transmembrane region" description="Helical" evidence="4">
    <location>
        <begin position="498"/>
        <end position="523"/>
    </location>
</feature>
<dbReference type="SUPFAM" id="SSF48726">
    <property type="entry name" value="Immunoglobulin"/>
    <property type="match status" value="5"/>
</dbReference>
<dbReference type="Pfam" id="PF13895">
    <property type="entry name" value="Ig_2"/>
    <property type="match status" value="2"/>
</dbReference>
<feature type="domain" description="Ig-like" evidence="6">
    <location>
        <begin position="15"/>
        <end position="104"/>
    </location>
</feature>
<dbReference type="PROSITE" id="PS50835">
    <property type="entry name" value="IG_LIKE"/>
    <property type="match status" value="3"/>
</dbReference>
<dbReference type="InterPro" id="IPR013783">
    <property type="entry name" value="Ig-like_fold"/>
</dbReference>
<dbReference type="GO" id="GO:0006955">
    <property type="term" value="P:immune response"/>
    <property type="evidence" value="ECO:0007669"/>
    <property type="project" value="TreeGrafter"/>
</dbReference>
<accession>A0A8T0BMF2</accession>
<dbReference type="GO" id="GO:0007166">
    <property type="term" value="P:cell surface receptor signaling pathway"/>
    <property type="evidence" value="ECO:0007669"/>
    <property type="project" value="TreeGrafter"/>
</dbReference>
<dbReference type="AlphaFoldDB" id="A0A8T0BMF2"/>
<evidence type="ECO:0000259" key="6">
    <source>
        <dbReference type="PROSITE" id="PS50835"/>
    </source>
</evidence>